<organism evidence="1 2">
    <name type="scientific">Sinanodonta woodiana</name>
    <name type="common">Chinese pond mussel</name>
    <name type="synonym">Anodonta woodiana</name>
    <dbReference type="NCBI Taxonomy" id="1069815"/>
    <lineage>
        <taxon>Eukaryota</taxon>
        <taxon>Metazoa</taxon>
        <taxon>Spiralia</taxon>
        <taxon>Lophotrochozoa</taxon>
        <taxon>Mollusca</taxon>
        <taxon>Bivalvia</taxon>
        <taxon>Autobranchia</taxon>
        <taxon>Heteroconchia</taxon>
        <taxon>Palaeoheterodonta</taxon>
        <taxon>Unionida</taxon>
        <taxon>Unionoidea</taxon>
        <taxon>Unionidae</taxon>
        <taxon>Unioninae</taxon>
        <taxon>Sinanodonta</taxon>
    </lineage>
</organism>
<evidence type="ECO:0000313" key="1">
    <source>
        <dbReference type="EMBL" id="KAL3842557.1"/>
    </source>
</evidence>
<dbReference type="AlphaFoldDB" id="A0ABD3U2C4"/>
<protein>
    <submittedName>
        <fullName evidence="1">Uncharacterized protein</fullName>
    </submittedName>
</protein>
<reference evidence="1 2" key="1">
    <citation type="submission" date="2024-11" db="EMBL/GenBank/DDBJ databases">
        <title>Chromosome-level genome assembly of the freshwater bivalve Anodonta woodiana.</title>
        <authorList>
            <person name="Chen X."/>
        </authorList>
    </citation>
    <scope>NUCLEOTIDE SEQUENCE [LARGE SCALE GENOMIC DNA]</scope>
    <source>
        <strain evidence="1">MN2024</strain>
        <tissue evidence="1">Gills</tissue>
    </source>
</reference>
<gene>
    <name evidence="1" type="ORF">ACJMK2_020553</name>
</gene>
<proteinExistence type="predicted"/>
<keyword evidence="2" id="KW-1185">Reference proteome</keyword>
<sequence length="79" mass="9222">MYCAKRFAYIPPVYRIGNELAALDNNIHSDRGVMRNKEGEIVYHRCYNKKSGRWTIYPCKEKKTSSHQGSYSKSHHLST</sequence>
<evidence type="ECO:0000313" key="2">
    <source>
        <dbReference type="Proteomes" id="UP001634394"/>
    </source>
</evidence>
<comment type="caution">
    <text evidence="1">The sequence shown here is derived from an EMBL/GenBank/DDBJ whole genome shotgun (WGS) entry which is preliminary data.</text>
</comment>
<dbReference type="Proteomes" id="UP001634394">
    <property type="component" value="Unassembled WGS sequence"/>
</dbReference>
<accession>A0ABD3U2C4</accession>
<name>A0ABD3U2C4_SINWO</name>
<dbReference type="EMBL" id="JBJQND010000017">
    <property type="protein sequence ID" value="KAL3842557.1"/>
    <property type="molecule type" value="Genomic_DNA"/>
</dbReference>